<proteinExistence type="inferred from homology"/>
<dbReference type="OMA" id="RLDCFFW"/>
<dbReference type="SUPFAM" id="SSF103473">
    <property type="entry name" value="MFS general substrate transporter"/>
    <property type="match status" value="1"/>
</dbReference>
<feature type="transmembrane region" description="Helical" evidence="8">
    <location>
        <begin position="198"/>
        <end position="220"/>
    </location>
</feature>
<feature type="region of interest" description="Disordered" evidence="7">
    <location>
        <begin position="1"/>
        <end position="21"/>
    </location>
</feature>
<dbReference type="HOGENOM" id="CLU_009313_4_1_1"/>
<dbReference type="EnsemblPlants" id="OB10G10550.1">
    <property type="protein sequence ID" value="OB10G10550.1"/>
    <property type="gene ID" value="OB10G10550"/>
</dbReference>
<dbReference type="Gene3D" id="1.20.1250.20">
    <property type="entry name" value="MFS general substrate transporter like domains"/>
    <property type="match status" value="2"/>
</dbReference>
<dbReference type="Proteomes" id="UP000006038">
    <property type="component" value="Chromosome 10"/>
</dbReference>
<dbReference type="GO" id="GO:0016020">
    <property type="term" value="C:membrane"/>
    <property type="evidence" value="ECO:0007669"/>
    <property type="project" value="UniProtKB-SubCell"/>
</dbReference>
<name>J3N0K7_ORYBR</name>
<dbReference type="PANTHER" id="PTHR11654">
    <property type="entry name" value="OLIGOPEPTIDE TRANSPORTER-RELATED"/>
    <property type="match status" value="1"/>
</dbReference>
<accession>J3N0K7</accession>
<evidence type="ECO:0000256" key="4">
    <source>
        <dbReference type="ARBA" id="ARBA00022989"/>
    </source>
</evidence>
<evidence type="ECO:0000256" key="2">
    <source>
        <dbReference type="ARBA" id="ARBA00005982"/>
    </source>
</evidence>
<keyword evidence="4 8" id="KW-1133">Transmembrane helix</keyword>
<keyword evidence="3 6" id="KW-0812">Transmembrane</keyword>
<comment type="subcellular location">
    <subcellularLocation>
        <location evidence="1 6">Membrane</location>
        <topology evidence="1 6">Multi-pass membrane protein</topology>
    </subcellularLocation>
</comment>
<evidence type="ECO:0000256" key="1">
    <source>
        <dbReference type="ARBA" id="ARBA00004141"/>
    </source>
</evidence>
<evidence type="ECO:0000256" key="6">
    <source>
        <dbReference type="RuleBase" id="RU003755"/>
    </source>
</evidence>
<protein>
    <recommendedName>
        <fullName evidence="11">Major facilitator superfamily (MFS) profile domain-containing protein</fullName>
    </recommendedName>
</protein>
<dbReference type="GO" id="GO:0022857">
    <property type="term" value="F:transmembrane transporter activity"/>
    <property type="evidence" value="ECO:0007669"/>
    <property type="project" value="InterPro"/>
</dbReference>
<dbReference type="eggNOG" id="KOG1237">
    <property type="taxonomic scope" value="Eukaryota"/>
</dbReference>
<sequence>MEARAMAKEEEEEERRPLLGGGKGGGWRACVLILGTELSDCLAFAGVARNLVSYLTGVLGESNLAAARDVSAWTGTCNLTPLLGAFMADSYLGRRATIALFLSVYTIGMITLTLSASFTTSSSATGDGVLHTTVYLGLYLVALGVGGIRPCASPLGADQFDDAAPERASFFNWYYFCVNVGSLLSATVLVWVQDRTGWSLGFGIPAAVMAVSLAVFLLCARMCGLRNAQTPTGSPLTRLCQVAVAAVRKRAVELSGDSSRLHQLPDGDHRIIEHTDQFAFLDKAAVLVDDDASPEATSPWALCTVTQVEELKMLLRLSTVWPPVVFFFAVTAQMPSTFVEQGKAMDTRVGPVDVPPATMSTFEVAPDTMKSLSTALSFVAVAAGSYLNSAVVAVVAWATEPEEGGGGGWIPDDLDHGRLDCFFWLMAGLSCLNLLAFVFSSINYTYKDSSNY</sequence>
<keyword evidence="5 8" id="KW-0472">Membrane</keyword>
<dbReference type="InterPro" id="IPR018456">
    <property type="entry name" value="PTR2_symporter_CS"/>
</dbReference>
<reference evidence="9" key="1">
    <citation type="journal article" date="2013" name="Nat. Commun.">
        <title>Whole-genome sequencing of Oryza brachyantha reveals mechanisms underlying Oryza genome evolution.</title>
        <authorList>
            <person name="Chen J."/>
            <person name="Huang Q."/>
            <person name="Gao D."/>
            <person name="Wang J."/>
            <person name="Lang Y."/>
            <person name="Liu T."/>
            <person name="Li B."/>
            <person name="Bai Z."/>
            <person name="Luis Goicoechea J."/>
            <person name="Liang C."/>
            <person name="Chen C."/>
            <person name="Zhang W."/>
            <person name="Sun S."/>
            <person name="Liao Y."/>
            <person name="Zhang X."/>
            <person name="Yang L."/>
            <person name="Song C."/>
            <person name="Wang M."/>
            <person name="Shi J."/>
            <person name="Liu G."/>
            <person name="Liu J."/>
            <person name="Zhou H."/>
            <person name="Zhou W."/>
            <person name="Yu Q."/>
            <person name="An N."/>
            <person name="Chen Y."/>
            <person name="Cai Q."/>
            <person name="Wang B."/>
            <person name="Liu B."/>
            <person name="Min J."/>
            <person name="Huang Y."/>
            <person name="Wu H."/>
            <person name="Li Z."/>
            <person name="Zhang Y."/>
            <person name="Yin Y."/>
            <person name="Song W."/>
            <person name="Jiang J."/>
            <person name="Jackson S.A."/>
            <person name="Wing R.A."/>
            <person name="Wang J."/>
            <person name="Chen M."/>
        </authorList>
    </citation>
    <scope>NUCLEOTIDE SEQUENCE [LARGE SCALE GENOMIC DNA]</scope>
    <source>
        <strain evidence="9">cv. IRGC 101232</strain>
    </source>
</reference>
<feature type="transmembrane region" description="Helical" evidence="8">
    <location>
        <begin position="422"/>
        <end position="446"/>
    </location>
</feature>
<feature type="transmembrane region" description="Helical" evidence="8">
    <location>
        <begin position="96"/>
        <end position="114"/>
    </location>
</feature>
<dbReference type="InterPro" id="IPR036259">
    <property type="entry name" value="MFS_trans_sf"/>
</dbReference>
<feature type="transmembrane region" description="Helical" evidence="8">
    <location>
        <begin position="134"/>
        <end position="152"/>
    </location>
</feature>
<dbReference type="PROSITE" id="PS01023">
    <property type="entry name" value="PTR2_2"/>
    <property type="match status" value="1"/>
</dbReference>
<dbReference type="Pfam" id="PF00854">
    <property type="entry name" value="PTR2"/>
    <property type="match status" value="1"/>
</dbReference>
<reference evidence="9" key="2">
    <citation type="submission" date="2013-04" db="UniProtKB">
        <authorList>
            <consortium name="EnsemblPlants"/>
        </authorList>
    </citation>
    <scope>IDENTIFICATION</scope>
</reference>
<comment type="similarity">
    <text evidence="2 6">Belongs to the major facilitator superfamily. Proton-dependent oligopeptide transporter (POT/PTR) (TC 2.A.17) family.</text>
</comment>
<dbReference type="GO" id="GO:0006857">
    <property type="term" value="P:oligopeptide transport"/>
    <property type="evidence" value="ECO:0007669"/>
    <property type="project" value="InterPro"/>
</dbReference>
<evidence type="ECO:0000313" key="9">
    <source>
        <dbReference type="EnsemblPlants" id="OB10G10550.1"/>
    </source>
</evidence>
<keyword evidence="10" id="KW-1185">Reference proteome</keyword>
<dbReference type="AlphaFoldDB" id="J3N0K7"/>
<organism evidence="9">
    <name type="scientific">Oryza brachyantha</name>
    <name type="common">malo sina</name>
    <dbReference type="NCBI Taxonomy" id="4533"/>
    <lineage>
        <taxon>Eukaryota</taxon>
        <taxon>Viridiplantae</taxon>
        <taxon>Streptophyta</taxon>
        <taxon>Embryophyta</taxon>
        <taxon>Tracheophyta</taxon>
        <taxon>Spermatophyta</taxon>
        <taxon>Magnoliopsida</taxon>
        <taxon>Liliopsida</taxon>
        <taxon>Poales</taxon>
        <taxon>Poaceae</taxon>
        <taxon>BOP clade</taxon>
        <taxon>Oryzoideae</taxon>
        <taxon>Oryzeae</taxon>
        <taxon>Oryzinae</taxon>
        <taxon>Oryza</taxon>
    </lineage>
</organism>
<feature type="transmembrane region" description="Helical" evidence="8">
    <location>
        <begin position="375"/>
        <end position="398"/>
    </location>
</feature>
<evidence type="ECO:0000256" key="7">
    <source>
        <dbReference type="SAM" id="MobiDB-lite"/>
    </source>
</evidence>
<feature type="transmembrane region" description="Helical" evidence="8">
    <location>
        <begin position="173"/>
        <end position="192"/>
    </location>
</feature>
<evidence type="ECO:0000313" key="10">
    <source>
        <dbReference type="Proteomes" id="UP000006038"/>
    </source>
</evidence>
<evidence type="ECO:0008006" key="11">
    <source>
        <dbReference type="Google" id="ProtNLM"/>
    </source>
</evidence>
<evidence type="ECO:0000256" key="8">
    <source>
        <dbReference type="SAM" id="Phobius"/>
    </source>
</evidence>
<evidence type="ECO:0000256" key="3">
    <source>
        <dbReference type="ARBA" id="ARBA00022692"/>
    </source>
</evidence>
<dbReference type="InterPro" id="IPR000109">
    <property type="entry name" value="POT_fam"/>
</dbReference>
<evidence type="ECO:0000256" key="5">
    <source>
        <dbReference type="ARBA" id="ARBA00023136"/>
    </source>
</evidence>
<keyword evidence="6" id="KW-0813">Transport</keyword>
<dbReference type="Gramene" id="OB10G10550.1">
    <property type="protein sequence ID" value="OB10G10550.1"/>
    <property type="gene ID" value="OB10G10550"/>
</dbReference>